<dbReference type="AlphaFoldDB" id="A0A5N7CRA2"/>
<proteinExistence type="predicted"/>
<dbReference type="Proteomes" id="UP000326877">
    <property type="component" value="Unassembled WGS sequence"/>
</dbReference>
<keyword evidence="1" id="KW-0732">Signal</keyword>
<dbReference type="EMBL" id="ML735214">
    <property type="protein sequence ID" value="KAE8396731.1"/>
    <property type="molecule type" value="Genomic_DNA"/>
</dbReference>
<evidence type="ECO:0000313" key="2">
    <source>
        <dbReference type="EMBL" id="KAE8396731.1"/>
    </source>
</evidence>
<feature type="signal peptide" evidence="1">
    <location>
        <begin position="1"/>
        <end position="20"/>
    </location>
</feature>
<protein>
    <submittedName>
        <fullName evidence="2">Uncharacterized protein</fullName>
    </submittedName>
</protein>
<accession>A0A5N7CRA2</accession>
<organism evidence="2">
    <name type="scientific">Petromyces alliaceus</name>
    <name type="common">Aspergillus alliaceus</name>
    <dbReference type="NCBI Taxonomy" id="209559"/>
    <lineage>
        <taxon>Eukaryota</taxon>
        <taxon>Fungi</taxon>
        <taxon>Dikarya</taxon>
        <taxon>Ascomycota</taxon>
        <taxon>Pezizomycotina</taxon>
        <taxon>Eurotiomycetes</taxon>
        <taxon>Eurotiomycetidae</taxon>
        <taxon>Eurotiales</taxon>
        <taxon>Aspergillaceae</taxon>
        <taxon>Aspergillus</taxon>
        <taxon>Aspergillus subgen. Circumdati</taxon>
    </lineage>
</organism>
<feature type="chain" id="PRO_5025021933" evidence="1">
    <location>
        <begin position="21"/>
        <end position="145"/>
    </location>
</feature>
<name>A0A5N7CRA2_PETAA</name>
<gene>
    <name evidence="2" type="ORF">BDV23DRAFT_143500</name>
</gene>
<reference evidence="2" key="1">
    <citation type="submission" date="2019-04" db="EMBL/GenBank/DDBJ databases">
        <title>Friends and foes A comparative genomics studyof 23 Aspergillus species from section Flavi.</title>
        <authorList>
            <consortium name="DOE Joint Genome Institute"/>
            <person name="Kjaerbolling I."/>
            <person name="Vesth T."/>
            <person name="Frisvad J.C."/>
            <person name="Nybo J.L."/>
            <person name="Theobald S."/>
            <person name="Kildgaard S."/>
            <person name="Isbrandt T."/>
            <person name="Kuo A."/>
            <person name="Sato A."/>
            <person name="Lyhne E.K."/>
            <person name="Kogle M.E."/>
            <person name="Wiebenga A."/>
            <person name="Kun R.S."/>
            <person name="Lubbers R.J."/>
            <person name="Makela M.R."/>
            <person name="Barry K."/>
            <person name="Chovatia M."/>
            <person name="Clum A."/>
            <person name="Daum C."/>
            <person name="Haridas S."/>
            <person name="He G."/>
            <person name="LaButti K."/>
            <person name="Lipzen A."/>
            <person name="Mondo S."/>
            <person name="Riley R."/>
            <person name="Salamov A."/>
            <person name="Simmons B.A."/>
            <person name="Magnuson J.K."/>
            <person name="Henrissat B."/>
            <person name="Mortensen U.H."/>
            <person name="Larsen T.O."/>
            <person name="Devries R.P."/>
            <person name="Grigoriev I.V."/>
            <person name="Machida M."/>
            <person name="Baker S.E."/>
            <person name="Andersen M.R."/>
        </authorList>
    </citation>
    <scope>NUCLEOTIDE SEQUENCE [LARGE SCALE GENOMIC DNA]</scope>
    <source>
        <strain evidence="2">IBT 14317</strain>
    </source>
</reference>
<evidence type="ECO:0000256" key="1">
    <source>
        <dbReference type="SAM" id="SignalP"/>
    </source>
</evidence>
<sequence>MVAFSIWCFLLSSSPLGTPAQRHRPCAQDPSLIGVSPIKDPEFVFNAILLLVEGRLPVHLRKFPRSPSMDYLQAVRLSAQLHDDALASRWRVNSQTECHTVEGDSKAKWGGKEESNEICHSSLSMGRLSVDPVFGRLCSERESGT</sequence>